<dbReference type="OrthoDB" id="410920at2759"/>
<feature type="domain" description="Protein kinase" evidence="5">
    <location>
        <begin position="190"/>
        <end position="505"/>
    </location>
</feature>
<evidence type="ECO:0000256" key="4">
    <source>
        <dbReference type="SAM" id="MobiDB-lite"/>
    </source>
</evidence>
<dbReference type="HOGENOM" id="CLU_032736_0_0_1"/>
<dbReference type="SMART" id="SM00220">
    <property type="entry name" value="S_TKc"/>
    <property type="match status" value="1"/>
</dbReference>
<dbReference type="PROSITE" id="PS00107">
    <property type="entry name" value="PROTEIN_KINASE_ATP"/>
    <property type="match status" value="1"/>
</dbReference>
<dbReference type="GO" id="GO:0031138">
    <property type="term" value="P:negative regulation of conjugation with cellular fusion"/>
    <property type="evidence" value="ECO:0007669"/>
    <property type="project" value="EnsemblFungi"/>
</dbReference>
<keyword evidence="7" id="KW-1185">Reference proteome</keyword>
<dbReference type="InterPro" id="IPR017441">
    <property type="entry name" value="Protein_kinase_ATP_BS"/>
</dbReference>
<dbReference type="AlphaFoldDB" id="A7TJ57"/>
<evidence type="ECO:0000256" key="3">
    <source>
        <dbReference type="PROSITE-ProRule" id="PRU10141"/>
    </source>
</evidence>
<dbReference type="RefSeq" id="XP_001645614.1">
    <property type="nucleotide sequence ID" value="XM_001645564.1"/>
</dbReference>
<dbReference type="PANTHER" id="PTHR24348:SF68">
    <property type="entry name" value="SERINE_THREONINE-PROTEIN KINASE ATG1C"/>
    <property type="match status" value="1"/>
</dbReference>
<dbReference type="PANTHER" id="PTHR24348">
    <property type="entry name" value="SERINE/THREONINE-PROTEIN KINASE UNC-51-RELATED"/>
    <property type="match status" value="1"/>
</dbReference>
<dbReference type="FunCoup" id="A7TJ57">
    <property type="interactions" value="181"/>
</dbReference>
<proteinExistence type="predicted"/>
<dbReference type="GO" id="GO:0000122">
    <property type="term" value="P:negative regulation of transcription by RNA polymerase II"/>
    <property type="evidence" value="ECO:0007669"/>
    <property type="project" value="EnsemblFungi"/>
</dbReference>
<dbReference type="InterPro" id="IPR011009">
    <property type="entry name" value="Kinase-like_dom_sf"/>
</dbReference>
<dbReference type="EMBL" id="DS480399">
    <property type="protein sequence ID" value="EDO17756.1"/>
    <property type="molecule type" value="Genomic_DNA"/>
</dbReference>
<dbReference type="InterPro" id="IPR008271">
    <property type="entry name" value="Ser/Thr_kinase_AS"/>
</dbReference>
<dbReference type="KEGG" id="vpo:Kpol_1033p63"/>
<gene>
    <name evidence="6" type="ORF">Kpol_1033p63</name>
</gene>
<dbReference type="OMA" id="PCDMIMS"/>
<feature type="region of interest" description="Disordered" evidence="4">
    <location>
        <begin position="1"/>
        <end position="37"/>
    </location>
</feature>
<evidence type="ECO:0000256" key="1">
    <source>
        <dbReference type="ARBA" id="ARBA00022741"/>
    </source>
</evidence>
<evidence type="ECO:0000256" key="2">
    <source>
        <dbReference type="ARBA" id="ARBA00022840"/>
    </source>
</evidence>
<accession>A7TJ57</accession>
<dbReference type="GO" id="GO:0010506">
    <property type="term" value="P:regulation of autophagy"/>
    <property type="evidence" value="ECO:0007669"/>
    <property type="project" value="InterPro"/>
</dbReference>
<dbReference type="GeneID" id="5546003"/>
<keyword evidence="2 3" id="KW-0067">ATP-binding</keyword>
<dbReference type="STRING" id="436907.A7TJ57"/>
<evidence type="ECO:0000259" key="5">
    <source>
        <dbReference type="PROSITE" id="PS50011"/>
    </source>
</evidence>
<keyword evidence="1 3" id="KW-0547">Nucleotide-binding</keyword>
<reference evidence="6 7" key="1">
    <citation type="journal article" date="2007" name="Proc. Natl. Acad. Sci. U.S.A.">
        <title>Independent sorting-out of thousands of duplicated gene pairs in two yeast species descended from a whole-genome duplication.</title>
        <authorList>
            <person name="Scannell D.R."/>
            <person name="Frank A.C."/>
            <person name="Conant G.C."/>
            <person name="Byrne K.P."/>
            <person name="Woolfit M."/>
            <person name="Wolfe K.H."/>
        </authorList>
    </citation>
    <scope>NUCLEOTIDE SEQUENCE [LARGE SCALE GENOMIC DNA]</scope>
    <source>
        <strain evidence="7">ATCC 22028 / DSM 70294 / BCRC 21397 / CBS 2163 / NBRC 10782 / NRRL Y-8283 / UCD 57-17</strain>
    </source>
</reference>
<dbReference type="InterPro" id="IPR045269">
    <property type="entry name" value="Atg1-like"/>
</dbReference>
<dbReference type="GO" id="GO:0005737">
    <property type="term" value="C:cytoplasm"/>
    <property type="evidence" value="ECO:0007669"/>
    <property type="project" value="TreeGrafter"/>
</dbReference>
<dbReference type="SUPFAM" id="SSF56112">
    <property type="entry name" value="Protein kinase-like (PK-like)"/>
    <property type="match status" value="1"/>
</dbReference>
<protein>
    <recommendedName>
        <fullName evidence="5">Protein kinase domain-containing protein</fullName>
    </recommendedName>
</protein>
<dbReference type="eggNOG" id="KOG0586">
    <property type="taxonomic scope" value="Eukaryota"/>
</dbReference>
<evidence type="ECO:0000313" key="6">
    <source>
        <dbReference type="EMBL" id="EDO17756.1"/>
    </source>
</evidence>
<sequence>MSGNGSSGSNDMPIYGYRNKGSPKAPKLSQTEFDDDDVGIDNSTEKLHLDTDIAISKDNPHTPLMIQIPAFDNIQTLPTPMTYTPSNSSSTTRSPVNTIHVAKRRRDPAISRKLNDISNLHQQRVISELPPLPLGQSQRIVSLPTVNEEQLPGDSNKLGQKIVGKPHDIKEDSDVLEGYLLPNMDGPYHWRIVREIGAGNFSTVYLYELIDDRISDTNLRYVAVKRIKYPQEMLRGASEDNPSYKDTLSRFESSLTRELSVLQSLNHPCIIKLLGVNDPVFVKRKRPLNDLLAQSPTLPPCNIITSYCSGGDLLAAAMQFAGKLDNWLIQRIFSEVTLAVKYLHENDVIHRDLKLENILLKYPIEYIIREGNNASLWNQNIIELADFGLCKKIEPDEMCTARCGSEDYVSPEILMGVPYDGKLSDTWALGVILYALLEDRLPFDPPPNAMARQRNRSTSHRIARFEWKWNKMNDIESDAKEIVTNSLTRKSSRWNIEQIYESKYVQEIISNLNINLN</sequence>
<evidence type="ECO:0000313" key="7">
    <source>
        <dbReference type="Proteomes" id="UP000000267"/>
    </source>
</evidence>
<dbReference type="Proteomes" id="UP000000267">
    <property type="component" value="Unassembled WGS sequence"/>
</dbReference>
<dbReference type="GO" id="GO:0004674">
    <property type="term" value="F:protein serine/threonine kinase activity"/>
    <property type="evidence" value="ECO:0007669"/>
    <property type="project" value="InterPro"/>
</dbReference>
<feature type="binding site" evidence="3">
    <location>
        <position position="225"/>
    </location>
    <ligand>
        <name>ATP</name>
        <dbReference type="ChEBI" id="CHEBI:30616"/>
    </ligand>
</feature>
<dbReference type="InterPro" id="IPR000719">
    <property type="entry name" value="Prot_kinase_dom"/>
</dbReference>
<name>A7TJ57_VANPO</name>
<dbReference type="Gene3D" id="1.10.510.10">
    <property type="entry name" value="Transferase(Phosphotransferase) domain 1"/>
    <property type="match status" value="1"/>
</dbReference>
<dbReference type="PROSITE" id="PS00108">
    <property type="entry name" value="PROTEIN_KINASE_ST"/>
    <property type="match status" value="1"/>
</dbReference>
<feature type="compositionally biased region" description="Low complexity" evidence="4">
    <location>
        <begin position="1"/>
        <end position="10"/>
    </location>
</feature>
<dbReference type="Pfam" id="PF00069">
    <property type="entry name" value="Pkinase"/>
    <property type="match status" value="1"/>
</dbReference>
<dbReference type="InParanoid" id="A7TJ57"/>
<dbReference type="GO" id="GO:0005524">
    <property type="term" value="F:ATP binding"/>
    <property type="evidence" value="ECO:0007669"/>
    <property type="project" value="UniProtKB-UniRule"/>
</dbReference>
<organism evidence="7">
    <name type="scientific">Vanderwaltozyma polyspora (strain ATCC 22028 / DSM 70294 / BCRC 21397 / CBS 2163 / NBRC 10782 / NRRL Y-8283 / UCD 57-17)</name>
    <name type="common">Kluyveromyces polysporus</name>
    <dbReference type="NCBI Taxonomy" id="436907"/>
    <lineage>
        <taxon>Eukaryota</taxon>
        <taxon>Fungi</taxon>
        <taxon>Dikarya</taxon>
        <taxon>Ascomycota</taxon>
        <taxon>Saccharomycotina</taxon>
        <taxon>Saccharomycetes</taxon>
        <taxon>Saccharomycetales</taxon>
        <taxon>Saccharomycetaceae</taxon>
        <taxon>Vanderwaltozyma</taxon>
    </lineage>
</organism>
<dbReference type="PROSITE" id="PS50011">
    <property type="entry name" value="PROTEIN_KINASE_DOM"/>
    <property type="match status" value="1"/>
</dbReference>